<name>Q6KH78_MYCM1</name>
<dbReference type="GO" id="GO:0006164">
    <property type="term" value="P:purine nucleotide biosynthetic process"/>
    <property type="evidence" value="ECO:0007669"/>
    <property type="project" value="TreeGrafter"/>
</dbReference>
<dbReference type="SMART" id="SM01400">
    <property type="entry name" value="Pribosyltran_N"/>
    <property type="match status" value="1"/>
</dbReference>
<dbReference type="AlphaFoldDB" id="Q6KH78"/>
<keyword evidence="7" id="KW-0067">ATP-binding</keyword>
<dbReference type="Proteomes" id="UP000009072">
    <property type="component" value="Chromosome"/>
</dbReference>
<dbReference type="PANTHER" id="PTHR10210">
    <property type="entry name" value="RIBOSE-PHOSPHATE DIPHOSPHOKINASE FAMILY MEMBER"/>
    <property type="match status" value="1"/>
</dbReference>
<keyword evidence="8" id="KW-0460">Magnesium</keyword>
<dbReference type="InterPro" id="IPR029057">
    <property type="entry name" value="PRTase-like"/>
</dbReference>
<dbReference type="RefSeq" id="WP_011265086.1">
    <property type="nucleotide sequence ID" value="NC_006908.1"/>
</dbReference>
<dbReference type="Pfam" id="PF13793">
    <property type="entry name" value="Pribosyltran_N"/>
    <property type="match status" value="1"/>
</dbReference>
<dbReference type="NCBIfam" id="NF002320">
    <property type="entry name" value="PRK01259.1"/>
    <property type="match status" value="1"/>
</dbReference>
<evidence type="ECO:0000313" key="11">
    <source>
        <dbReference type="EMBL" id="AAT28052.1"/>
    </source>
</evidence>
<dbReference type="InterPro" id="IPR029099">
    <property type="entry name" value="Pribosyltran_N"/>
</dbReference>
<dbReference type="PROSITE" id="PS00114">
    <property type="entry name" value="PRPP_SYNTHASE"/>
    <property type="match status" value="1"/>
</dbReference>
<dbReference type="InterPro" id="IPR000836">
    <property type="entry name" value="PRTase_dom"/>
</dbReference>
<protein>
    <recommendedName>
        <fullName evidence="1">ribose-phosphate diphosphokinase</fullName>
        <ecNumber evidence="1">2.7.6.1</ecNumber>
    </recommendedName>
</protein>
<dbReference type="GO" id="GO:0004749">
    <property type="term" value="F:ribose phosphate diphosphokinase activity"/>
    <property type="evidence" value="ECO:0007669"/>
    <property type="project" value="UniProtKB-EC"/>
</dbReference>
<dbReference type="InterPro" id="IPR005946">
    <property type="entry name" value="Rib-P_diPkinase"/>
</dbReference>
<dbReference type="NCBIfam" id="TIGR01251">
    <property type="entry name" value="ribP_PPkin"/>
    <property type="match status" value="1"/>
</dbReference>
<evidence type="ECO:0000256" key="1">
    <source>
        <dbReference type="ARBA" id="ARBA00013247"/>
    </source>
</evidence>
<dbReference type="KEGG" id="mmo:MMOB5660"/>
<dbReference type="eggNOG" id="COG0462">
    <property type="taxonomic scope" value="Bacteria"/>
</dbReference>
<keyword evidence="3" id="KW-0479">Metal-binding</keyword>
<dbReference type="GO" id="GO:0005524">
    <property type="term" value="F:ATP binding"/>
    <property type="evidence" value="ECO:0007669"/>
    <property type="project" value="UniProtKB-KW"/>
</dbReference>
<dbReference type="HOGENOM" id="CLU_033546_2_0_14"/>
<keyword evidence="2 11" id="KW-0808">Transferase</keyword>
<dbReference type="OrthoDB" id="9777067at2"/>
<organism evidence="11 12">
    <name type="scientific">Mycoplasma mobile (strain ATCC 43663 / 163K / NCTC 11711)</name>
    <name type="common">Mesomycoplasma mobile</name>
    <dbReference type="NCBI Taxonomy" id="267748"/>
    <lineage>
        <taxon>Bacteria</taxon>
        <taxon>Bacillati</taxon>
        <taxon>Mycoplasmatota</taxon>
        <taxon>Mycoplasmoidales</taxon>
        <taxon>Metamycoplasmataceae</taxon>
        <taxon>Mesomycoplasma</taxon>
    </lineage>
</organism>
<dbReference type="EC" id="2.7.6.1" evidence="1"/>
<dbReference type="CDD" id="cd06223">
    <property type="entry name" value="PRTases_typeI"/>
    <property type="match status" value="1"/>
</dbReference>
<dbReference type="SUPFAM" id="SSF53271">
    <property type="entry name" value="PRTase-like"/>
    <property type="match status" value="1"/>
</dbReference>
<dbReference type="GO" id="GO:0006015">
    <property type="term" value="P:5-phosphoribose 1-diphosphate biosynthetic process"/>
    <property type="evidence" value="ECO:0007669"/>
    <property type="project" value="TreeGrafter"/>
</dbReference>
<dbReference type="GO" id="GO:0016301">
    <property type="term" value="F:kinase activity"/>
    <property type="evidence" value="ECO:0007669"/>
    <property type="project" value="UniProtKB-KW"/>
</dbReference>
<dbReference type="PANTHER" id="PTHR10210:SF32">
    <property type="entry name" value="RIBOSE-PHOSPHATE PYROPHOSPHOKINASE 2"/>
    <property type="match status" value="1"/>
</dbReference>
<evidence type="ECO:0000256" key="7">
    <source>
        <dbReference type="ARBA" id="ARBA00022840"/>
    </source>
</evidence>
<dbReference type="Pfam" id="PF14572">
    <property type="entry name" value="Pribosyl_synth"/>
    <property type="match status" value="1"/>
</dbReference>
<evidence type="ECO:0000256" key="4">
    <source>
        <dbReference type="ARBA" id="ARBA00022727"/>
    </source>
</evidence>
<dbReference type="GO" id="GO:0002189">
    <property type="term" value="C:ribose phosphate diphosphokinase complex"/>
    <property type="evidence" value="ECO:0007669"/>
    <property type="project" value="TreeGrafter"/>
</dbReference>
<gene>
    <name evidence="11" type="primary">prsA</name>
    <name evidence="11" type="ordered locus">MMOB5660</name>
</gene>
<evidence type="ECO:0000256" key="9">
    <source>
        <dbReference type="ARBA" id="ARBA00049535"/>
    </source>
</evidence>
<keyword evidence="12" id="KW-1185">Reference proteome</keyword>
<dbReference type="GO" id="GO:0000287">
    <property type="term" value="F:magnesium ion binding"/>
    <property type="evidence" value="ECO:0007669"/>
    <property type="project" value="InterPro"/>
</dbReference>
<dbReference type="EMBL" id="AE017308">
    <property type="protein sequence ID" value="AAT28052.1"/>
    <property type="molecule type" value="Genomic_DNA"/>
</dbReference>
<reference evidence="11 12" key="1">
    <citation type="journal article" date="2004" name="Genome Res.">
        <title>The complete genome and proteome of Mycoplasma mobile.</title>
        <authorList>
            <person name="Jaffe J.D."/>
            <person name="Stange-Thomann N."/>
            <person name="Smith C."/>
            <person name="DeCaprio D."/>
            <person name="Fisher S."/>
            <person name="Butler J."/>
            <person name="Calvo S."/>
            <person name="Elkins T."/>
            <person name="FitzGerald M.G."/>
            <person name="Hafez N."/>
            <person name="Kodira C.D."/>
            <person name="Major J."/>
            <person name="Wang S."/>
            <person name="Wilkinson J."/>
            <person name="Nicol R."/>
            <person name="Nusbaum C."/>
            <person name="Birren B."/>
            <person name="Berg H.C."/>
            <person name="Church G.M."/>
        </authorList>
    </citation>
    <scope>NUCLEOTIDE SEQUENCE [LARGE SCALE GENOMIC DNA]</scope>
    <source>
        <strain evidence="12">ATCC 43663 / 163K / NCTC 11711</strain>
    </source>
</reference>
<evidence type="ECO:0000256" key="5">
    <source>
        <dbReference type="ARBA" id="ARBA00022741"/>
    </source>
</evidence>
<evidence type="ECO:0000256" key="8">
    <source>
        <dbReference type="ARBA" id="ARBA00022842"/>
    </source>
</evidence>
<dbReference type="FunFam" id="3.40.50.2020:FF:000007">
    <property type="entry name" value="Ribose-phosphate pyrophosphokinase"/>
    <property type="match status" value="1"/>
</dbReference>
<evidence type="ECO:0000256" key="6">
    <source>
        <dbReference type="ARBA" id="ARBA00022777"/>
    </source>
</evidence>
<feature type="domain" description="Ribose-phosphate pyrophosphokinase N-terminal" evidence="10">
    <location>
        <begin position="11"/>
        <end position="126"/>
    </location>
</feature>
<dbReference type="InterPro" id="IPR000842">
    <property type="entry name" value="PRib_PP_synth_CS"/>
</dbReference>
<evidence type="ECO:0000256" key="3">
    <source>
        <dbReference type="ARBA" id="ARBA00022723"/>
    </source>
</evidence>
<proteinExistence type="predicted"/>
<dbReference type="GO" id="GO:0009156">
    <property type="term" value="P:ribonucleoside monophosphate biosynthetic process"/>
    <property type="evidence" value="ECO:0007669"/>
    <property type="project" value="InterPro"/>
</dbReference>
<dbReference type="GO" id="GO:0005737">
    <property type="term" value="C:cytoplasm"/>
    <property type="evidence" value="ECO:0007669"/>
    <property type="project" value="TreeGrafter"/>
</dbReference>
<comment type="catalytic activity">
    <reaction evidence="9">
        <text>D-ribose 5-phosphate + ATP = 5-phospho-alpha-D-ribose 1-diphosphate + AMP + H(+)</text>
        <dbReference type="Rhea" id="RHEA:15609"/>
        <dbReference type="ChEBI" id="CHEBI:15378"/>
        <dbReference type="ChEBI" id="CHEBI:30616"/>
        <dbReference type="ChEBI" id="CHEBI:58017"/>
        <dbReference type="ChEBI" id="CHEBI:78346"/>
        <dbReference type="ChEBI" id="CHEBI:456215"/>
        <dbReference type="EC" id="2.7.6.1"/>
    </reaction>
</comment>
<sequence>MSHCNNIEENVIFGTSNSIELATEIAKKTNIPFATFEKVVFADGEIKVKSNVVVRNRIVYIIFSGSSPVNENLMELFLFIDSLKRASAKEINVVLTYFPYARQDRKNKGRESIGAKAIADILERMGSTKIISIDLHNSSIQAFFDIPTDDLKGQFILAKELKKSNEKFTVASPDHGGAVRARQLAELISDSIKIAIVDKRRTGPNKSEIVGVLGEVEGKNIVIIDDIIDTGGTIIKAAEMLKSLGAKKIIVAATHGLFSNGFQIFEESEAIDRVIVTNSVATVNNLAKFKKLTIAGVEDLISSVIEANTKNESISKLYDTWRKTITNFNEDK</sequence>
<evidence type="ECO:0000259" key="10">
    <source>
        <dbReference type="Pfam" id="PF13793"/>
    </source>
</evidence>
<evidence type="ECO:0000256" key="2">
    <source>
        <dbReference type="ARBA" id="ARBA00022679"/>
    </source>
</evidence>
<keyword evidence="4" id="KW-0545">Nucleotide biosynthesis</keyword>
<evidence type="ECO:0000313" key="12">
    <source>
        <dbReference type="Proteomes" id="UP000009072"/>
    </source>
</evidence>
<dbReference type="STRING" id="267748.MMOB5660"/>
<accession>Q6KH78</accession>
<keyword evidence="5" id="KW-0547">Nucleotide-binding</keyword>
<dbReference type="Gene3D" id="3.40.50.2020">
    <property type="match status" value="2"/>
</dbReference>
<keyword evidence="6" id="KW-0418">Kinase</keyword>